<protein>
    <submittedName>
        <fullName evidence="1">Butyrate kinase</fullName>
        <ecNumber evidence="1">2.7.2.7</ecNumber>
    </submittedName>
</protein>
<gene>
    <name evidence="1" type="primary">buk</name>
    <name evidence="1" type="ORF">K4L44_07435</name>
</gene>
<sequence>MKETKVLAINPGSTSTKIAVYQNKKCVFLKTIRHSAEELAQYETIYDQFAFRKKMILKELGAENIGPGAVNVIVARGGLTKPLESGVYEVNQAMIDDINSRQYGMHASNLAPLLAYDLASKIPNTQAFISDPVVTDELAALARTAGHPLFERKSIFHALNQKAVARAYANSISKPYDSLNLIVAHLGGGVSVGIHEKGNIIDVNNALDGEGPLSPERSGSLPNGQLVDLCFSGDYTQSAIRKMICGRGGFVAHLGTSDGLEIQSRAEAGDDKAQHMIDVMAYQISKAIGEMATVVAGKVDAILITGGLAYDKAMVAEISRRVSFLAPISIHPGEDEMDAMYSNAQRYLDGEEALKVYE</sequence>
<keyword evidence="1" id="KW-0418">Kinase</keyword>
<evidence type="ECO:0000313" key="1">
    <source>
        <dbReference type="EMBL" id="QZE15656.1"/>
    </source>
</evidence>
<proteinExistence type="predicted"/>
<dbReference type="EC" id="2.7.2.7" evidence="1"/>
<reference evidence="1" key="1">
    <citation type="submission" date="2021-08" db="EMBL/GenBank/DDBJ databases">
        <title>Novel anaerobic bacterium isolated from sea squirt in East Sea, Republic of Korea.</title>
        <authorList>
            <person name="Nguyen T.H."/>
            <person name="Li Z."/>
            <person name="Lee Y.-J."/>
            <person name="Ko J."/>
            <person name="Kim S.-G."/>
        </authorList>
    </citation>
    <scope>NUCLEOTIDE SEQUENCE</scope>
    <source>
        <strain evidence="1">KCTC 25031</strain>
    </source>
</reference>
<accession>A0AC61NIW6</accession>
<keyword evidence="2" id="KW-1185">Reference proteome</keyword>
<dbReference type="Proteomes" id="UP000826212">
    <property type="component" value="Chromosome"/>
</dbReference>
<dbReference type="EMBL" id="CP081303">
    <property type="protein sequence ID" value="QZE15656.1"/>
    <property type="molecule type" value="Genomic_DNA"/>
</dbReference>
<evidence type="ECO:0000313" key="2">
    <source>
        <dbReference type="Proteomes" id="UP000826212"/>
    </source>
</evidence>
<name>A0AC61NIW6_9BACT</name>
<keyword evidence="1" id="KW-0808">Transferase</keyword>
<organism evidence="1 2">
    <name type="scientific">Halosquirtibacter laminarini</name>
    <dbReference type="NCBI Taxonomy" id="3374600"/>
    <lineage>
        <taxon>Bacteria</taxon>
        <taxon>Pseudomonadati</taxon>
        <taxon>Bacteroidota</taxon>
        <taxon>Bacteroidia</taxon>
        <taxon>Marinilabiliales</taxon>
        <taxon>Prolixibacteraceae</taxon>
        <taxon>Halosquirtibacter</taxon>
    </lineage>
</organism>